<comment type="subcellular location">
    <subcellularLocation>
        <location evidence="2">Cytoplasm</location>
    </subcellularLocation>
    <subcellularLocation>
        <location evidence="1">Nucleus</location>
    </subcellularLocation>
</comment>
<keyword evidence="5" id="KW-0963">Cytoplasm</keyword>
<organism evidence="9 10">
    <name type="scientific">Rhizopus azygosporus</name>
    <name type="common">Rhizopus microsporus var. azygosporus</name>
    <dbReference type="NCBI Taxonomy" id="86630"/>
    <lineage>
        <taxon>Eukaryota</taxon>
        <taxon>Fungi</taxon>
        <taxon>Fungi incertae sedis</taxon>
        <taxon>Mucoromycota</taxon>
        <taxon>Mucoromycotina</taxon>
        <taxon>Mucoromycetes</taxon>
        <taxon>Mucorales</taxon>
        <taxon>Mucorineae</taxon>
        <taxon>Rhizopodaceae</taxon>
        <taxon>Rhizopus</taxon>
    </lineage>
</organism>
<evidence type="ECO:0000256" key="6">
    <source>
        <dbReference type="ARBA" id="ARBA00022790"/>
    </source>
</evidence>
<accession>A0A367J8S7</accession>
<dbReference type="GO" id="GO:0006511">
    <property type="term" value="P:ubiquitin-dependent protein catabolic process"/>
    <property type="evidence" value="ECO:0007669"/>
    <property type="project" value="TreeGrafter"/>
</dbReference>
<dbReference type="PROSITE" id="PS50250">
    <property type="entry name" value="PCI"/>
    <property type="match status" value="1"/>
</dbReference>
<proteinExistence type="inferred from homology"/>
<dbReference type="GO" id="GO:0008180">
    <property type="term" value="C:COP9 signalosome"/>
    <property type="evidence" value="ECO:0007669"/>
    <property type="project" value="UniProtKB-KW"/>
</dbReference>
<dbReference type="InterPro" id="IPR000717">
    <property type="entry name" value="PCI_dom"/>
</dbReference>
<dbReference type="OrthoDB" id="29061at2759"/>
<comment type="similarity">
    <text evidence="3">Belongs to the CSN3 family.</text>
</comment>
<evidence type="ECO:0000313" key="10">
    <source>
        <dbReference type="Proteomes" id="UP000252139"/>
    </source>
</evidence>
<dbReference type="Pfam" id="PF01399">
    <property type="entry name" value="PCI"/>
    <property type="match status" value="1"/>
</dbReference>
<evidence type="ECO:0000313" key="9">
    <source>
        <dbReference type="EMBL" id="RCH86338.1"/>
    </source>
</evidence>
<dbReference type="EMBL" id="PJQL01001889">
    <property type="protein sequence ID" value="RCH86338.1"/>
    <property type="molecule type" value="Genomic_DNA"/>
</dbReference>
<keyword evidence="10" id="KW-1185">Reference proteome</keyword>
<keyword evidence="6" id="KW-0736">Signalosome</keyword>
<evidence type="ECO:0000256" key="5">
    <source>
        <dbReference type="ARBA" id="ARBA00022490"/>
    </source>
</evidence>
<evidence type="ECO:0000256" key="3">
    <source>
        <dbReference type="ARBA" id="ARBA00007084"/>
    </source>
</evidence>
<evidence type="ECO:0000256" key="2">
    <source>
        <dbReference type="ARBA" id="ARBA00004496"/>
    </source>
</evidence>
<dbReference type="InterPro" id="IPR050756">
    <property type="entry name" value="CSN3"/>
</dbReference>
<dbReference type="Pfam" id="PF22788">
    <property type="entry name" value="COP9_hel_rpt"/>
    <property type="match status" value="1"/>
</dbReference>
<dbReference type="PANTHER" id="PTHR10758:SF1">
    <property type="entry name" value="COP9 SIGNALOSOME COMPLEX SUBUNIT 3"/>
    <property type="match status" value="1"/>
</dbReference>
<feature type="domain" description="PCI" evidence="8">
    <location>
        <begin position="200"/>
        <end position="366"/>
    </location>
</feature>
<protein>
    <recommendedName>
        <fullName evidence="4">COP9 signalosome complex subunit 3</fullName>
    </recommendedName>
</protein>
<reference evidence="9 10" key="1">
    <citation type="journal article" date="2018" name="G3 (Bethesda)">
        <title>Phylogenetic and Phylogenomic Definition of Rhizopus Species.</title>
        <authorList>
            <person name="Gryganskyi A.P."/>
            <person name="Golan J."/>
            <person name="Dolatabadi S."/>
            <person name="Mondo S."/>
            <person name="Robb S."/>
            <person name="Idnurm A."/>
            <person name="Muszewska A."/>
            <person name="Steczkiewicz K."/>
            <person name="Masonjones S."/>
            <person name="Liao H.L."/>
            <person name="Gajdeczka M.T."/>
            <person name="Anike F."/>
            <person name="Vuek A."/>
            <person name="Anishchenko I.M."/>
            <person name="Voigt K."/>
            <person name="de Hoog G.S."/>
            <person name="Smith M.E."/>
            <person name="Heitman J."/>
            <person name="Vilgalys R."/>
            <person name="Stajich J.E."/>
        </authorList>
    </citation>
    <scope>NUCLEOTIDE SEQUENCE [LARGE SCALE GENOMIC DNA]</scope>
    <source>
        <strain evidence="9 10">CBS 357.93</strain>
    </source>
</reference>
<evidence type="ECO:0000256" key="4">
    <source>
        <dbReference type="ARBA" id="ARBA00014878"/>
    </source>
</evidence>
<dbReference type="Proteomes" id="UP000252139">
    <property type="component" value="Unassembled WGS sequence"/>
</dbReference>
<dbReference type="STRING" id="86630.A0A367J8S7"/>
<sequence length="436" mass="49569">MQQEQRPRIDEIVALIVAGGNETQVVSTLDQLAIEQLAQVPRETLNVLNPTIHSIGYLYFLNAKCLYATKESAAEYFTLLNSFVQLFDPAQIASSPKQFKFIGFSLLHLAEVTEEPLLPLQSFVMAIDRYTQGSRATLTSLHAPFVKACIKAKNYTYPLQFLDCDIQIIEKSKHDLKPRDVLEYYYYGAIVYIANKNFDRALEFLTVVISAPTQRVVSAIQIAAYRKFILVSLIYEGRLGALPKCTANHVEKTCKTQAGVYQNLAEAFANTDIQGFRDIATKSSNIFESERNTGLVKQCFQSLLRKKIKQLANVYITVGLNDMTKRIGVITSEELEKMLVGMIIKDEIKATISTTKDYEKMVHFQDEEEDETEVRKQMKLEDSIHNITMINERISLMDKLEALNRDFQAKFMTLSSTGPMMSEHFVDEEMDLPVDE</sequence>
<keyword evidence="7" id="KW-0539">Nucleus</keyword>
<name>A0A367J8S7_RHIAZ</name>
<evidence type="ECO:0000256" key="7">
    <source>
        <dbReference type="ARBA" id="ARBA00023242"/>
    </source>
</evidence>
<dbReference type="GO" id="GO:0005737">
    <property type="term" value="C:cytoplasm"/>
    <property type="evidence" value="ECO:0007669"/>
    <property type="project" value="UniProtKB-SubCell"/>
</dbReference>
<dbReference type="SMART" id="SM00088">
    <property type="entry name" value="PINT"/>
    <property type="match status" value="1"/>
</dbReference>
<dbReference type="PANTHER" id="PTHR10758">
    <property type="entry name" value="26S PROTEASOME NON-ATPASE REGULATORY SUBUNIT 3/COP9 SIGNALOSOME COMPLEX SUBUNIT 3"/>
    <property type="match status" value="1"/>
</dbReference>
<evidence type="ECO:0000259" key="8">
    <source>
        <dbReference type="PROSITE" id="PS50250"/>
    </source>
</evidence>
<evidence type="ECO:0000256" key="1">
    <source>
        <dbReference type="ARBA" id="ARBA00004123"/>
    </source>
</evidence>
<gene>
    <name evidence="9" type="ORF">CU097_005252</name>
</gene>
<dbReference type="InterPro" id="IPR055089">
    <property type="entry name" value="COP9_N"/>
</dbReference>
<comment type="caution">
    <text evidence="9">The sequence shown here is derived from an EMBL/GenBank/DDBJ whole genome shotgun (WGS) entry which is preliminary data.</text>
</comment>
<dbReference type="AlphaFoldDB" id="A0A367J8S7"/>